<evidence type="ECO:0000313" key="2">
    <source>
        <dbReference type="Proteomes" id="UP001256547"/>
    </source>
</evidence>
<organism evidence="1 2">
    <name type="scientific">Enterococcus dongliensis</name>
    <dbReference type="NCBI Taxonomy" id="2559925"/>
    <lineage>
        <taxon>Bacteria</taxon>
        <taxon>Bacillati</taxon>
        <taxon>Bacillota</taxon>
        <taxon>Bacilli</taxon>
        <taxon>Lactobacillales</taxon>
        <taxon>Enterococcaceae</taxon>
        <taxon>Enterococcus</taxon>
    </lineage>
</organism>
<comment type="caution">
    <text evidence="1">The sequence shown here is derived from an EMBL/GenBank/DDBJ whole genome shotgun (WGS) entry which is preliminary data.</text>
</comment>
<gene>
    <name evidence="1" type="ORF">P7D39_13735</name>
</gene>
<keyword evidence="2" id="KW-1185">Reference proteome</keyword>
<evidence type="ECO:0000313" key="1">
    <source>
        <dbReference type="EMBL" id="MDT2598056.1"/>
    </source>
</evidence>
<proteinExistence type="predicted"/>
<reference evidence="1 2" key="1">
    <citation type="submission" date="2023-03" db="EMBL/GenBank/DDBJ databases">
        <authorList>
            <person name="Shen W."/>
            <person name="Cai J."/>
        </authorList>
    </citation>
    <scope>NUCLEOTIDE SEQUENCE [LARGE SCALE GENOMIC DNA]</scope>
    <source>
        <strain evidence="1 2">P72-2</strain>
    </source>
</reference>
<protein>
    <submittedName>
        <fullName evidence="1">Uncharacterized protein</fullName>
    </submittedName>
</protein>
<dbReference type="EMBL" id="JARPYR010000050">
    <property type="protein sequence ID" value="MDT2598056.1"/>
    <property type="molecule type" value="Genomic_DNA"/>
</dbReference>
<accession>A0ABU3ETR0</accession>
<name>A0ABU3ETR0_9ENTE</name>
<sequence length="65" mass="7518">MGKTLAIWFKNGTTSYFEGVENFEHGWMNTDMISFDYFGVRSQVKRHAVFNFKVIAGYALEEDGE</sequence>
<dbReference type="RefSeq" id="WP_311924991.1">
    <property type="nucleotide sequence ID" value="NZ_JARPYR010000050.1"/>
</dbReference>
<dbReference type="Proteomes" id="UP001256547">
    <property type="component" value="Unassembled WGS sequence"/>
</dbReference>